<evidence type="ECO:0000256" key="2">
    <source>
        <dbReference type="ARBA" id="ARBA00022737"/>
    </source>
</evidence>
<gene>
    <name evidence="8" type="primary">dnaJ</name>
    <name evidence="8" type="ORF">SNEC2469_LOCUS23841</name>
</gene>
<dbReference type="FunFam" id="2.10.230.10:FF:000002">
    <property type="entry name" value="Molecular chaperone DnaJ"/>
    <property type="match status" value="1"/>
</dbReference>
<dbReference type="GO" id="GO:0008270">
    <property type="term" value="F:zinc ion binding"/>
    <property type="evidence" value="ECO:0007669"/>
    <property type="project" value="UniProtKB-KW"/>
</dbReference>
<evidence type="ECO:0000313" key="8">
    <source>
        <dbReference type="EMBL" id="CAE7806121.1"/>
    </source>
</evidence>
<accession>A0A812Z112</accession>
<dbReference type="EMBL" id="CAJNJA010045008">
    <property type="protein sequence ID" value="CAE7806121.1"/>
    <property type="molecule type" value="Genomic_DNA"/>
</dbReference>
<dbReference type="GO" id="GO:0051082">
    <property type="term" value="F:unfolded protein binding"/>
    <property type="evidence" value="ECO:0007669"/>
    <property type="project" value="InterPro"/>
</dbReference>
<feature type="domain" description="CR-type" evidence="7">
    <location>
        <begin position="34"/>
        <end position="116"/>
    </location>
</feature>
<evidence type="ECO:0000256" key="4">
    <source>
        <dbReference type="ARBA" id="ARBA00022833"/>
    </source>
</evidence>
<dbReference type="CDD" id="cd10719">
    <property type="entry name" value="DnaJ_zf"/>
    <property type="match status" value="1"/>
</dbReference>
<feature type="zinc finger region" description="CR-type" evidence="6">
    <location>
        <begin position="34"/>
        <end position="116"/>
    </location>
</feature>
<proteinExistence type="predicted"/>
<dbReference type="SUPFAM" id="SSF57938">
    <property type="entry name" value="DnaJ/Hsp40 cysteine-rich domain"/>
    <property type="match status" value="1"/>
</dbReference>
<evidence type="ECO:0000256" key="6">
    <source>
        <dbReference type="PROSITE-ProRule" id="PRU00546"/>
    </source>
</evidence>
<dbReference type="InterPro" id="IPR008971">
    <property type="entry name" value="HSP40/DnaJ_pept-bd"/>
</dbReference>
<dbReference type="OrthoDB" id="10256793at2759"/>
<comment type="caution">
    <text evidence="8">The sequence shown here is derived from an EMBL/GenBank/DDBJ whole genome shotgun (WGS) entry which is preliminary data.</text>
</comment>
<keyword evidence="5" id="KW-0143">Chaperone</keyword>
<dbReference type="Gene3D" id="2.10.230.10">
    <property type="entry name" value="Heat shock protein DnaJ, cysteine-rich domain"/>
    <property type="match status" value="1"/>
</dbReference>
<keyword evidence="9" id="KW-1185">Reference proteome</keyword>
<evidence type="ECO:0000256" key="1">
    <source>
        <dbReference type="ARBA" id="ARBA00022723"/>
    </source>
</evidence>
<dbReference type="SUPFAM" id="SSF49493">
    <property type="entry name" value="HSP40/DnaJ peptide-binding domain"/>
    <property type="match status" value="2"/>
</dbReference>
<reference evidence="8" key="1">
    <citation type="submission" date="2021-02" db="EMBL/GenBank/DDBJ databases">
        <authorList>
            <person name="Dougan E. K."/>
            <person name="Rhodes N."/>
            <person name="Thang M."/>
            <person name="Chan C."/>
        </authorList>
    </citation>
    <scope>NUCLEOTIDE SEQUENCE</scope>
</reference>
<dbReference type="Proteomes" id="UP000601435">
    <property type="component" value="Unassembled WGS sequence"/>
</dbReference>
<dbReference type="Pfam" id="PF00684">
    <property type="entry name" value="DnaJ_CXXCXGXG"/>
    <property type="match status" value="1"/>
</dbReference>
<evidence type="ECO:0000256" key="3">
    <source>
        <dbReference type="ARBA" id="ARBA00022771"/>
    </source>
</evidence>
<evidence type="ECO:0000313" key="9">
    <source>
        <dbReference type="Proteomes" id="UP000601435"/>
    </source>
</evidence>
<evidence type="ECO:0000256" key="5">
    <source>
        <dbReference type="ARBA" id="ARBA00023186"/>
    </source>
</evidence>
<dbReference type="GO" id="GO:0042026">
    <property type="term" value="P:protein refolding"/>
    <property type="evidence" value="ECO:0007669"/>
    <property type="project" value="TreeGrafter"/>
</dbReference>
<dbReference type="PROSITE" id="PS51188">
    <property type="entry name" value="ZF_CR"/>
    <property type="match status" value="1"/>
</dbReference>
<sequence>MGGMGGRRQRQSGPQKGADLQLEVTIPFLTACFGGEVKVDIRREEVCSTCSGTGTKPGASQTQCRQCGGTGTVMQVMQTPFGVMQTQQVCPACNGSGVDPSSLCGSCGGKGTTPARQEVTVKVPAGCNTGNQLRLRGEGDKGSKKGPSGDLYIGVKVEPSNDFQRDEFDIYTESTVDVFDAILGTSIKVKTIDGDAEIKVPKGTQPETRLRIRGRGVPKLGKPQERGDHYITVKVNIPRNLSSDDEEKVMELRGRSN</sequence>
<dbReference type="GO" id="GO:0005737">
    <property type="term" value="C:cytoplasm"/>
    <property type="evidence" value="ECO:0007669"/>
    <property type="project" value="TreeGrafter"/>
</dbReference>
<keyword evidence="4 6" id="KW-0862">Zinc</keyword>
<keyword evidence="3 6" id="KW-0863">Zinc-finger</keyword>
<protein>
    <submittedName>
        <fullName evidence="8">DnaJ protein</fullName>
    </submittedName>
</protein>
<dbReference type="Pfam" id="PF01556">
    <property type="entry name" value="DnaJ_C"/>
    <property type="match status" value="1"/>
</dbReference>
<dbReference type="GO" id="GO:0031072">
    <property type="term" value="F:heat shock protein binding"/>
    <property type="evidence" value="ECO:0007669"/>
    <property type="project" value="InterPro"/>
</dbReference>
<keyword evidence="1 6" id="KW-0479">Metal-binding</keyword>
<dbReference type="InterPro" id="IPR002939">
    <property type="entry name" value="DnaJ_C"/>
</dbReference>
<organism evidence="8 9">
    <name type="scientific">Symbiodinium necroappetens</name>
    <dbReference type="NCBI Taxonomy" id="1628268"/>
    <lineage>
        <taxon>Eukaryota</taxon>
        <taxon>Sar</taxon>
        <taxon>Alveolata</taxon>
        <taxon>Dinophyceae</taxon>
        <taxon>Suessiales</taxon>
        <taxon>Symbiodiniaceae</taxon>
        <taxon>Symbiodinium</taxon>
    </lineage>
</organism>
<name>A0A812Z112_9DINO</name>
<dbReference type="Gene3D" id="2.60.260.20">
    <property type="entry name" value="Urease metallochaperone UreE, N-terminal domain"/>
    <property type="match status" value="2"/>
</dbReference>
<keyword evidence="2" id="KW-0677">Repeat</keyword>
<dbReference type="InterPro" id="IPR036410">
    <property type="entry name" value="HSP_DnaJ_Cys-rich_dom_sf"/>
</dbReference>
<dbReference type="AlphaFoldDB" id="A0A812Z112"/>
<dbReference type="FunFam" id="2.60.260.20:FF:000005">
    <property type="entry name" value="Chaperone protein dnaJ 1, mitochondrial"/>
    <property type="match status" value="1"/>
</dbReference>
<dbReference type="PANTHER" id="PTHR43096">
    <property type="entry name" value="DNAJ HOMOLOG 1, MITOCHONDRIAL-RELATED"/>
    <property type="match status" value="1"/>
</dbReference>
<dbReference type="InterPro" id="IPR001305">
    <property type="entry name" value="HSP_DnaJ_Cys-rich_dom"/>
</dbReference>
<dbReference type="CDD" id="cd10747">
    <property type="entry name" value="DnaJ_C"/>
    <property type="match status" value="1"/>
</dbReference>
<evidence type="ECO:0000259" key="7">
    <source>
        <dbReference type="PROSITE" id="PS51188"/>
    </source>
</evidence>
<dbReference type="PANTHER" id="PTHR43096:SF10">
    <property type="entry name" value="CHAPERONE PROTEIN DNAJ A6, CHLOROPLASTIC"/>
    <property type="match status" value="1"/>
</dbReference>